<reference evidence="2 3" key="1">
    <citation type="journal article" date="2013" name="Nature">
        <title>Insights into bilaterian evolution from three spiralian genomes.</title>
        <authorList>
            <person name="Simakov O."/>
            <person name="Marletaz F."/>
            <person name="Cho S.J."/>
            <person name="Edsinger-Gonzales E."/>
            <person name="Havlak P."/>
            <person name="Hellsten U."/>
            <person name="Kuo D.H."/>
            <person name="Larsson T."/>
            <person name="Lv J."/>
            <person name="Arendt D."/>
            <person name="Savage R."/>
            <person name="Osoegawa K."/>
            <person name="de Jong P."/>
            <person name="Grimwood J."/>
            <person name="Chapman J.A."/>
            <person name="Shapiro H."/>
            <person name="Aerts A."/>
            <person name="Otillar R.P."/>
            <person name="Terry A.Y."/>
            <person name="Boore J.L."/>
            <person name="Grigoriev I.V."/>
            <person name="Lindberg D.R."/>
            <person name="Seaver E.C."/>
            <person name="Weisblat D.A."/>
            <person name="Putnam N.H."/>
            <person name="Rokhsar D.S."/>
        </authorList>
    </citation>
    <scope>NUCLEOTIDE SEQUENCE [LARGE SCALE GENOMIC DNA]</scope>
</reference>
<dbReference type="GeneID" id="20239662"/>
<dbReference type="KEGG" id="lgi:LOTGIDRAFT_164157"/>
<evidence type="ECO:0000313" key="2">
    <source>
        <dbReference type="EMBL" id="ESO90567.1"/>
    </source>
</evidence>
<keyword evidence="1" id="KW-1133">Transmembrane helix</keyword>
<dbReference type="AlphaFoldDB" id="V4A1M5"/>
<evidence type="ECO:0000313" key="3">
    <source>
        <dbReference type="Proteomes" id="UP000030746"/>
    </source>
</evidence>
<dbReference type="CTD" id="20239662"/>
<evidence type="ECO:0000256" key="1">
    <source>
        <dbReference type="SAM" id="Phobius"/>
    </source>
</evidence>
<feature type="transmembrane region" description="Helical" evidence="1">
    <location>
        <begin position="12"/>
        <end position="32"/>
    </location>
</feature>
<keyword evidence="3" id="KW-1185">Reference proteome</keyword>
<dbReference type="HOGENOM" id="CLU_895127_0_0_1"/>
<dbReference type="PANTHER" id="PTHR40743">
    <property type="entry name" value="NUCLEOTIDE-DIPHOSPHO-SUGAR TRANSFERASE CONTAINING PROTEIN"/>
    <property type="match status" value="1"/>
</dbReference>
<name>V4A1M5_LOTGI</name>
<keyword evidence="1" id="KW-0472">Membrane</keyword>
<dbReference type="EMBL" id="KB202408">
    <property type="protein sequence ID" value="ESO90567.1"/>
    <property type="molecule type" value="Genomic_DNA"/>
</dbReference>
<accession>V4A1M5</accession>
<dbReference type="OMA" id="FYERERY"/>
<proteinExistence type="predicted"/>
<dbReference type="Proteomes" id="UP000030746">
    <property type="component" value="Unassembled WGS sequence"/>
</dbReference>
<dbReference type="PANTHER" id="PTHR40743:SF1">
    <property type="entry name" value="POSSIBLE GLYCOSYLTRANSFERASE"/>
    <property type="match status" value="1"/>
</dbReference>
<keyword evidence="1" id="KW-0812">Transmembrane</keyword>
<protein>
    <submittedName>
        <fullName evidence="2">Uncharacterized protein</fullName>
    </submittedName>
</protein>
<sequence length="311" mass="36139">MTDSERDTHQIWRGNKATFALCVVMVVAFFLLQQPNYHYFTMKHDIGINMESQGIKQTETLKQLEVVVTFPYMLDPTFKLIAHGERNETDKMQRMEEYMTCLKLTLNHRFISRVHLLYDQPSIVRYIISQLDHSIRSKITFQLVKDAVISLTAFEYVFSNLQGRLVMMMQADNYPGDGFNLVDKNLLREKKLMYALTRHGQLESDCDMKNSISSNSCAKGRYIGSHDGYIFVPNGNLPTNATKIMNVKSYKFGIDNLIIWMFKNVLHYRVLNPCKIIHIFHLHCSGVRNRDNIKRVSKGRLGLQPPTDELF</sequence>
<organism evidence="2 3">
    <name type="scientific">Lottia gigantea</name>
    <name type="common">Giant owl limpet</name>
    <dbReference type="NCBI Taxonomy" id="225164"/>
    <lineage>
        <taxon>Eukaryota</taxon>
        <taxon>Metazoa</taxon>
        <taxon>Spiralia</taxon>
        <taxon>Lophotrochozoa</taxon>
        <taxon>Mollusca</taxon>
        <taxon>Gastropoda</taxon>
        <taxon>Patellogastropoda</taxon>
        <taxon>Lottioidea</taxon>
        <taxon>Lottiidae</taxon>
        <taxon>Lottia</taxon>
    </lineage>
</organism>
<gene>
    <name evidence="2" type="ORF">LOTGIDRAFT_164157</name>
</gene>
<dbReference type="RefSeq" id="XP_009058886.1">
    <property type="nucleotide sequence ID" value="XM_009060638.1"/>
</dbReference>
<dbReference type="OrthoDB" id="5949679at2759"/>